<feature type="compositionally biased region" description="Basic and acidic residues" evidence="3">
    <location>
        <begin position="485"/>
        <end position="495"/>
    </location>
</feature>
<feature type="region of interest" description="Disordered" evidence="3">
    <location>
        <begin position="367"/>
        <end position="421"/>
    </location>
</feature>
<keyword evidence="1" id="KW-0112">Calmodulin-binding</keyword>
<feature type="compositionally biased region" description="Low complexity" evidence="3">
    <location>
        <begin position="377"/>
        <end position="401"/>
    </location>
</feature>
<dbReference type="CDD" id="cd23767">
    <property type="entry name" value="IQCD"/>
    <property type="match status" value="1"/>
</dbReference>
<evidence type="ECO:0000313" key="5">
    <source>
        <dbReference type="Proteomes" id="UP001374535"/>
    </source>
</evidence>
<dbReference type="PROSITE" id="PS50096">
    <property type="entry name" value="IQ"/>
    <property type="match status" value="2"/>
</dbReference>
<dbReference type="GO" id="GO:0005516">
    <property type="term" value="F:calmodulin binding"/>
    <property type="evidence" value="ECO:0007669"/>
    <property type="project" value="UniProtKB-KW"/>
</dbReference>
<organism evidence="4 5">
    <name type="scientific">Vigna mungo</name>
    <name type="common">Black gram</name>
    <name type="synonym">Phaseolus mungo</name>
    <dbReference type="NCBI Taxonomy" id="3915"/>
    <lineage>
        <taxon>Eukaryota</taxon>
        <taxon>Viridiplantae</taxon>
        <taxon>Streptophyta</taxon>
        <taxon>Embryophyta</taxon>
        <taxon>Tracheophyta</taxon>
        <taxon>Spermatophyta</taxon>
        <taxon>Magnoliopsida</taxon>
        <taxon>eudicotyledons</taxon>
        <taxon>Gunneridae</taxon>
        <taxon>Pentapetalae</taxon>
        <taxon>rosids</taxon>
        <taxon>fabids</taxon>
        <taxon>Fabales</taxon>
        <taxon>Fabaceae</taxon>
        <taxon>Papilionoideae</taxon>
        <taxon>50 kb inversion clade</taxon>
        <taxon>NPAAA clade</taxon>
        <taxon>indigoferoid/millettioid clade</taxon>
        <taxon>Phaseoleae</taxon>
        <taxon>Vigna</taxon>
    </lineage>
</organism>
<evidence type="ECO:0000256" key="1">
    <source>
        <dbReference type="ARBA" id="ARBA00022860"/>
    </source>
</evidence>
<proteinExistence type="inferred from homology"/>
<feature type="compositionally biased region" description="Polar residues" evidence="3">
    <location>
        <begin position="466"/>
        <end position="481"/>
    </location>
</feature>
<dbReference type="AlphaFoldDB" id="A0AAQ3NYX7"/>
<gene>
    <name evidence="4" type="ORF">V8G54_005605</name>
</gene>
<dbReference type="PANTHER" id="PTHR32295">
    <property type="entry name" value="IQ-DOMAIN 5-RELATED"/>
    <property type="match status" value="1"/>
</dbReference>
<evidence type="ECO:0000256" key="3">
    <source>
        <dbReference type="SAM" id="MobiDB-lite"/>
    </source>
</evidence>
<evidence type="ECO:0000256" key="2">
    <source>
        <dbReference type="ARBA" id="ARBA00024341"/>
    </source>
</evidence>
<feature type="region of interest" description="Disordered" evidence="3">
    <location>
        <begin position="466"/>
        <end position="495"/>
    </location>
</feature>
<sequence>MKMVRCSRMGIDGVVTMKVLHTKGFVPFYAFINNRAYISFLQRSKAKLNTCFIMGASGKWVKALIGLKKPDKDEHVKEGGKSKKWRLWRSSSGDVGSWKAFKGNHHKAASEGSDSPPVVAADAYTAAVATVVRAPPKDFRLVKQEWAAIRIQTAFRAFLARRALRALKGVVRIQALVRGRQVRKQAAVTLRCMQALVRVQARVRARRVRMSIEGQAVQNMLNERRSKLELLKQAEEGWCDSRGTVEDVKAKIQMRQEGAFKRERAIAYSLAQKQCRSTSSYNSRTSGSVSSLKSHEINKANWGWTWLERWMAAKPWESRLMEQSQAEGLLDKTPHPKKLEESFVNSNSKSCLVKVKKNNMTTRVSARPPLFGQATRSSSSPSSEFRYDESSASSSICTSTTPMSGNTCDRTDDSNGNAVARPNYMNLTQSTKAKLKTSSNHVYNRAQRQQSMDEFQFFKRAAVLSNGDSKSTAGSDPSINLSRPLHLDKGSVRPR</sequence>
<accession>A0AAQ3NYX7</accession>
<protein>
    <submittedName>
        <fullName evidence="4">Uncharacterized protein</fullName>
    </submittedName>
</protein>
<dbReference type="PANTHER" id="PTHR32295:SF95">
    <property type="entry name" value="PROTEIN IQ-DOMAIN 6"/>
    <property type="match status" value="1"/>
</dbReference>
<dbReference type="EMBL" id="CP144699">
    <property type="protein sequence ID" value="WVZ18283.1"/>
    <property type="molecule type" value="Genomic_DNA"/>
</dbReference>
<comment type="similarity">
    <text evidence="2">Belongs to the IQD family.</text>
</comment>
<keyword evidence="5" id="KW-1185">Reference proteome</keyword>
<dbReference type="Proteomes" id="UP001374535">
    <property type="component" value="Chromosome 2"/>
</dbReference>
<evidence type="ECO:0000313" key="4">
    <source>
        <dbReference type="EMBL" id="WVZ18283.1"/>
    </source>
</evidence>
<reference evidence="4 5" key="1">
    <citation type="journal article" date="2023" name="Life. Sci Alliance">
        <title>Evolutionary insights into 3D genome organization and epigenetic landscape of Vigna mungo.</title>
        <authorList>
            <person name="Junaid A."/>
            <person name="Singh B."/>
            <person name="Bhatia S."/>
        </authorList>
    </citation>
    <scope>NUCLEOTIDE SEQUENCE [LARGE SCALE GENOMIC DNA]</scope>
    <source>
        <strain evidence="4">Urdbean</strain>
    </source>
</reference>
<name>A0AAQ3NYX7_VIGMU</name>